<proteinExistence type="predicted"/>
<evidence type="ECO:0000313" key="1">
    <source>
        <dbReference type="EMBL" id="CAH0108718.1"/>
    </source>
</evidence>
<keyword evidence="2" id="KW-1185">Reference proteome</keyword>
<evidence type="ECO:0000313" key="2">
    <source>
        <dbReference type="Proteomes" id="UP000789390"/>
    </source>
</evidence>
<dbReference type="EMBL" id="CAKKLH010000287">
    <property type="protein sequence ID" value="CAH0108718.1"/>
    <property type="molecule type" value="Genomic_DNA"/>
</dbReference>
<sequence>MPESFRDENKKYFFDILHQLIDFNSAMPRDVKRKSSSARQSPTTDTHSQLFQALSLRCISSRIKMIARCMQQGVGKMLSSAFDHLIVSDS</sequence>
<gene>
    <name evidence="1" type="ORF">DGAL_LOCUS12118</name>
</gene>
<reference evidence="1" key="1">
    <citation type="submission" date="2021-11" db="EMBL/GenBank/DDBJ databases">
        <authorList>
            <person name="Schell T."/>
        </authorList>
    </citation>
    <scope>NUCLEOTIDE SEQUENCE</scope>
    <source>
        <strain evidence="1">M5</strain>
    </source>
</reference>
<protein>
    <submittedName>
        <fullName evidence="1">Uncharacterized protein</fullName>
    </submittedName>
</protein>
<accession>A0A8J2RUE6</accession>
<name>A0A8J2RUE6_9CRUS</name>
<comment type="caution">
    <text evidence="1">The sequence shown here is derived from an EMBL/GenBank/DDBJ whole genome shotgun (WGS) entry which is preliminary data.</text>
</comment>
<organism evidence="1 2">
    <name type="scientific">Daphnia galeata</name>
    <dbReference type="NCBI Taxonomy" id="27404"/>
    <lineage>
        <taxon>Eukaryota</taxon>
        <taxon>Metazoa</taxon>
        <taxon>Ecdysozoa</taxon>
        <taxon>Arthropoda</taxon>
        <taxon>Crustacea</taxon>
        <taxon>Branchiopoda</taxon>
        <taxon>Diplostraca</taxon>
        <taxon>Cladocera</taxon>
        <taxon>Anomopoda</taxon>
        <taxon>Daphniidae</taxon>
        <taxon>Daphnia</taxon>
    </lineage>
</organism>
<dbReference type="AlphaFoldDB" id="A0A8J2RUE6"/>
<dbReference type="Proteomes" id="UP000789390">
    <property type="component" value="Unassembled WGS sequence"/>
</dbReference>